<evidence type="ECO:0000256" key="2">
    <source>
        <dbReference type="PROSITE-ProRule" id="PRU01091"/>
    </source>
</evidence>
<dbReference type="Gene3D" id="1.10.10.10">
    <property type="entry name" value="Winged helix-like DNA-binding domain superfamily/Winged helix DNA-binding domain"/>
    <property type="match status" value="1"/>
</dbReference>
<dbReference type="InterPro" id="IPR011990">
    <property type="entry name" value="TPR-like_helical_dom_sf"/>
</dbReference>
<dbReference type="Proteomes" id="UP001165079">
    <property type="component" value="Unassembled WGS sequence"/>
</dbReference>
<feature type="DNA-binding region" description="OmpR/PhoB-type" evidence="2">
    <location>
        <begin position="1"/>
        <end position="94"/>
    </location>
</feature>
<dbReference type="GO" id="GO:0003677">
    <property type="term" value="F:DNA binding"/>
    <property type="evidence" value="ECO:0007669"/>
    <property type="project" value="UniProtKB-UniRule"/>
</dbReference>
<dbReference type="SUPFAM" id="SSF52540">
    <property type="entry name" value="P-loop containing nucleoside triphosphate hydrolases"/>
    <property type="match status" value="1"/>
</dbReference>
<organism evidence="4 5">
    <name type="scientific">Actinorhabdospora filicis</name>
    <dbReference type="NCBI Taxonomy" id="1785913"/>
    <lineage>
        <taxon>Bacteria</taxon>
        <taxon>Bacillati</taxon>
        <taxon>Actinomycetota</taxon>
        <taxon>Actinomycetes</taxon>
        <taxon>Micromonosporales</taxon>
        <taxon>Micromonosporaceae</taxon>
        <taxon>Actinorhabdospora</taxon>
    </lineage>
</organism>
<dbReference type="AlphaFoldDB" id="A0A9W6WAF3"/>
<evidence type="ECO:0000313" key="4">
    <source>
        <dbReference type="EMBL" id="GLZ77585.1"/>
    </source>
</evidence>
<dbReference type="InterPro" id="IPR001867">
    <property type="entry name" value="OmpR/PhoB-type_DNA-bd"/>
</dbReference>
<dbReference type="Pfam" id="PF00486">
    <property type="entry name" value="Trans_reg_C"/>
    <property type="match status" value="1"/>
</dbReference>
<name>A0A9W6WAF3_9ACTN</name>
<keyword evidence="5" id="KW-1185">Reference proteome</keyword>
<evidence type="ECO:0000256" key="1">
    <source>
        <dbReference type="ARBA" id="ARBA00023125"/>
    </source>
</evidence>
<dbReference type="Gene3D" id="1.25.40.10">
    <property type="entry name" value="Tetratricopeptide repeat domain"/>
    <property type="match status" value="2"/>
</dbReference>
<gene>
    <name evidence="4" type="ORF">Afil01_23920</name>
</gene>
<dbReference type="PRINTS" id="PR00364">
    <property type="entry name" value="DISEASERSIST"/>
</dbReference>
<dbReference type="PROSITE" id="PS51755">
    <property type="entry name" value="OMPR_PHOB"/>
    <property type="match status" value="1"/>
</dbReference>
<dbReference type="GO" id="GO:0006355">
    <property type="term" value="P:regulation of DNA-templated transcription"/>
    <property type="evidence" value="ECO:0007669"/>
    <property type="project" value="InterPro"/>
</dbReference>
<dbReference type="InterPro" id="IPR016032">
    <property type="entry name" value="Sig_transdc_resp-reg_C-effctor"/>
</dbReference>
<dbReference type="InterPro" id="IPR027417">
    <property type="entry name" value="P-loop_NTPase"/>
</dbReference>
<protein>
    <submittedName>
        <fullName evidence="4">SARP family transcriptional regulator</fullName>
    </submittedName>
</protein>
<proteinExistence type="predicted"/>
<dbReference type="GO" id="GO:0043531">
    <property type="term" value="F:ADP binding"/>
    <property type="evidence" value="ECO:0007669"/>
    <property type="project" value="InterPro"/>
</dbReference>
<dbReference type="SUPFAM" id="SSF48452">
    <property type="entry name" value="TPR-like"/>
    <property type="match status" value="2"/>
</dbReference>
<dbReference type="PANTHER" id="PTHR47691:SF3">
    <property type="entry name" value="HTH-TYPE TRANSCRIPTIONAL REGULATOR RV0890C-RELATED"/>
    <property type="match status" value="1"/>
</dbReference>
<dbReference type="RefSeq" id="WP_285662685.1">
    <property type="nucleotide sequence ID" value="NZ_BSTX01000001.1"/>
</dbReference>
<dbReference type="Gene3D" id="3.40.50.300">
    <property type="entry name" value="P-loop containing nucleotide triphosphate hydrolases"/>
    <property type="match status" value="1"/>
</dbReference>
<dbReference type="SUPFAM" id="SSF46894">
    <property type="entry name" value="C-terminal effector domain of the bipartite response regulators"/>
    <property type="match status" value="1"/>
</dbReference>
<dbReference type="GO" id="GO:0000160">
    <property type="term" value="P:phosphorelay signal transduction system"/>
    <property type="evidence" value="ECO:0007669"/>
    <property type="project" value="InterPro"/>
</dbReference>
<dbReference type="EMBL" id="BSTX01000001">
    <property type="protein sequence ID" value="GLZ77585.1"/>
    <property type="molecule type" value="Genomic_DNA"/>
</dbReference>
<dbReference type="SMART" id="SM00862">
    <property type="entry name" value="Trans_reg_C"/>
    <property type="match status" value="1"/>
</dbReference>
<evidence type="ECO:0000259" key="3">
    <source>
        <dbReference type="PROSITE" id="PS51755"/>
    </source>
</evidence>
<accession>A0A9W6WAF3</accession>
<sequence length="966" mass="104117">MPSLRVTVLGPATLHVDGHPADLTGRPRDVLTVLATHAGTVVPDADLVEAVWGDTAPKTVANQLQIAVHRIRTTLGADAHTLLRRERGGYVLDVPTDLAELRAHVSDGDRLARSGDWTAAREAYAAAVELCGEVPPGLAEEHLDALTRHLVATLATGAHDLDVPAPGLNERLWHLRVLARAFTDRDTAARLHAEAVATLAEEAGLDPGREFRALGEALADGDLAREVDVVRRWITGGSGRPVPMELPAAVGDFIGREDELARVTQALENGVVALAGLGGTGKTALAVRVARTITHDYPDGCLFIDLRGVDEAPRDPHAVLGSFLRSLGVPDRDVPATPAERLGLYRTLSATRRLLVVLDNAFDAAQVRDLLPAGDGCAAIVTARTNLPGLRADHVTIGALPERQAVDLLTTVAGRDGDIGVLREVARLAGHLPLALRIVGARMRRRRDLDFGRMLTRLTDEHHRLDELAEGDRMVRSCIEIGYRRLGTAASEALRAAAWLPVPEFTLVALAGTIGMPVDDARRVVDDLIDAQLMVELGEGRGELARYGLHDLVRLFVLNADPDPDARRATLVRGFRALLTGMMIAEERVRGQQFIPPDPPDWYEADRPAPDDPRGWLSAHHELAVAAVGDAPGLGETELAWRLTVTSAVSLLAEYRWDDFERCDRYLAGLDLPLEARASLLWVRAMGARARDEPASALPALRAARLAYRRVGDRLRAASVAHSLLGGWRETGRHRLAVAAGLSGLALLSGETTDYREIGVRGWLSLGLGNCLALTEPARAAGHYRSAIDDMHAIGNASGEANARAMLGRWHGVEGRHDEAVAELRHAVDLYERDQSSIGVLFTRVALSDEHIRADELTDAAELLSAAYPEAERAGVRALTAKIQRGRATVHRRLGEIAEALVLAEESLAIARETTNTEAALASLEVLVEVAEAAGDADRVRRACAEAMPLLRDGHPDHAFFAGRLK</sequence>
<feature type="domain" description="OmpR/PhoB-type" evidence="3">
    <location>
        <begin position="1"/>
        <end position="94"/>
    </location>
</feature>
<reference evidence="4" key="1">
    <citation type="submission" date="2023-03" db="EMBL/GenBank/DDBJ databases">
        <title>Actinorhabdospora filicis NBRC 111898.</title>
        <authorList>
            <person name="Ichikawa N."/>
            <person name="Sato H."/>
            <person name="Tonouchi N."/>
        </authorList>
    </citation>
    <scope>NUCLEOTIDE SEQUENCE</scope>
    <source>
        <strain evidence="4">NBRC 111898</strain>
    </source>
</reference>
<dbReference type="InterPro" id="IPR036388">
    <property type="entry name" value="WH-like_DNA-bd_sf"/>
</dbReference>
<comment type="caution">
    <text evidence="4">The sequence shown here is derived from an EMBL/GenBank/DDBJ whole genome shotgun (WGS) entry which is preliminary data.</text>
</comment>
<keyword evidence="1 2" id="KW-0238">DNA-binding</keyword>
<evidence type="ECO:0000313" key="5">
    <source>
        <dbReference type="Proteomes" id="UP001165079"/>
    </source>
</evidence>
<dbReference type="PANTHER" id="PTHR47691">
    <property type="entry name" value="REGULATOR-RELATED"/>
    <property type="match status" value="1"/>
</dbReference>